<reference evidence="12" key="1">
    <citation type="submission" date="2025-08" db="UniProtKB">
        <authorList>
            <consortium name="RefSeq"/>
        </authorList>
    </citation>
    <scope>IDENTIFICATION</scope>
    <source>
        <tissue evidence="12">Whole body pupa</tissue>
    </source>
</reference>
<accession>A0A9C6E2T3</accession>
<dbReference type="Gene3D" id="3.30.505.10">
    <property type="entry name" value="SH2 domain"/>
    <property type="match status" value="1"/>
</dbReference>
<dbReference type="EC" id="3.1.3.48" evidence="2"/>
<evidence type="ECO:0000256" key="5">
    <source>
        <dbReference type="ARBA" id="ARBA00022801"/>
    </source>
</evidence>
<keyword evidence="4" id="KW-0677">Repeat</keyword>
<dbReference type="SUPFAM" id="SSF55550">
    <property type="entry name" value="SH2 domain"/>
    <property type="match status" value="1"/>
</dbReference>
<comment type="catalytic activity">
    <reaction evidence="8">
        <text>O-phospho-L-tyrosyl-[protein] + H2O = L-tyrosyl-[protein] + phosphate</text>
        <dbReference type="Rhea" id="RHEA:10684"/>
        <dbReference type="Rhea" id="RHEA-COMP:10136"/>
        <dbReference type="Rhea" id="RHEA-COMP:20101"/>
        <dbReference type="ChEBI" id="CHEBI:15377"/>
        <dbReference type="ChEBI" id="CHEBI:43474"/>
        <dbReference type="ChEBI" id="CHEBI:46858"/>
        <dbReference type="ChEBI" id="CHEBI:61978"/>
        <dbReference type="EC" id="3.1.3.48"/>
    </reaction>
</comment>
<dbReference type="PROSITE" id="PS51257">
    <property type="entry name" value="PROKAR_LIPOPROTEIN"/>
    <property type="match status" value="1"/>
</dbReference>
<dbReference type="CDD" id="cd10340">
    <property type="entry name" value="SH2_N-SH2_SHP_like"/>
    <property type="match status" value="1"/>
</dbReference>
<comment type="subcellular location">
    <subcellularLocation>
        <location evidence="1">Cytoplasm</location>
    </subcellularLocation>
</comment>
<organism evidence="11 12">
    <name type="scientific">Glossina fuscipes</name>
    <dbReference type="NCBI Taxonomy" id="7396"/>
    <lineage>
        <taxon>Eukaryota</taxon>
        <taxon>Metazoa</taxon>
        <taxon>Ecdysozoa</taxon>
        <taxon>Arthropoda</taxon>
        <taxon>Hexapoda</taxon>
        <taxon>Insecta</taxon>
        <taxon>Pterygota</taxon>
        <taxon>Neoptera</taxon>
        <taxon>Endopterygota</taxon>
        <taxon>Diptera</taxon>
        <taxon>Brachycera</taxon>
        <taxon>Muscomorpha</taxon>
        <taxon>Hippoboscoidea</taxon>
        <taxon>Glossinidae</taxon>
        <taxon>Glossina</taxon>
    </lineage>
</organism>
<dbReference type="InterPro" id="IPR052123">
    <property type="entry name" value="Non-rcpt_Tyr_Phosphatase"/>
</dbReference>
<keyword evidence="3" id="KW-0963">Cytoplasm</keyword>
<dbReference type="GO" id="GO:0004726">
    <property type="term" value="F:non-membrane spanning protein tyrosine phosphatase activity"/>
    <property type="evidence" value="ECO:0007669"/>
    <property type="project" value="TreeGrafter"/>
</dbReference>
<keyword evidence="6" id="KW-0904">Protein phosphatase</keyword>
<protein>
    <recommendedName>
        <fullName evidence="2">protein-tyrosine-phosphatase</fullName>
        <ecNumber evidence="2">3.1.3.48</ecNumber>
    </recommendedName>
</protein>
<dbReference type="Proteomes" id="UP000092443">
    <property type="component" value="Unplaced"/>
</dbReference>
<name>A0A9C6E2T3_9MUSC</name>
<gene>
    <name evidence="12" type="primary">LOC119643141</name>
</gene>
<dbReference type="AlphaFoldDB" id="A0A9C6E2T3"/>
<dbReference type="GeneID" id="119643141"/>
<dbReference type="RefSeq" id="XP_037898414.1">
    <property type="nucleotide sequence ID" value="XM_038042486.1"/>
</dbReference>
<evidence type="ECO:0000256" key="8">
    <source>
        <dbReference type="ARBA" id="ARBA00051722"/>
    </source>
</evidence>
<dbReference type="GO" id="GO:0001784">
    <property type="term" value="F:phosphotyrosine residue binding"/>
    <property type="evidence" value="ECO:0007669"/>
    <property type="project" value="TreeGrafter"/>
</dbReference>
<sequence length="145" mass="16090">MNSSSRYATKCNEGGSGLVYLQYPPHMVIAACLKNLVVTGWFHPTISGIEAEKLLLEQGFDGSFLARLSSSNPGAFTLSVRRGQEVTHIKIQNNGDFFDLYGGEKFATLPELVQYYMENGELKEKNGQVIELKQPLICAEPTTER</sequence>
<dbReference type="SMART" id="SM00252">
    <property type="entry name" value="SH2"/>
    <property type="match status" value="1"/>
</dbReference>
<dbReference type="GO" id="GO:0005737">
    <property type="term" value="C:cytoplasm"/>
    <property type="evidence" value="ECO:0007669"/>
    <property type="project" value="UniProtKB-SubCell"/>
</dbReference>
<dbReference type="FunFam" id="3.30.505.10:FF:000018">
    <property type="entry name" value="Tyrosine-protein phosphatase non-receptor type"/>
    <property type="match status" value="1"/>
</dbReference>
<dbReference type="Pfam" id="PF00017">
    <property type="entry name" value="SH2"/>
    <property type="match status" value="1"/>
</dbReference>
<evidence type="ECO:0000256" key="7">
    <source>
        <dbReference type="ARBA" id="ARBA00022999"/>
    </source>
</evidence>
<evidence type="ECO:0000256" key="3">
    <source>
        <dbReference type="ARBA" id="ARBA00022490"/>
    </source>
</evidence>
<evidence type="ECO:0000256" key="2">
    <source>
        <dbReference type="ARBA" id="ARBA00013064"/>
    </source>
</evidence>
<dbReference type="PANTHER" id="PTHR46257">
    <property type="entry name" value="TYROSINE-PROTEIN PHOSPHATASE CORKSCREW"/>
    <property type="match status" value="1"/>
</dbReference>
<proteinExistence type="predicted"/>
<dbReference type="PANTHER" id="PTHR46257:SF3">
    <property type="entry name" value="TYROSINE-PROTEIN PHOSPHATASE CORKSCREW"/>
    <property type="match status" value="1"/>
</dbReference>
<dbReference type="PROSITE" id="PS50001">
    <property type="entry name" value="SH2"/>
    <property type="match status" value="1"/>
</dbReference>
<evidence type="ECO:0000313" key="12">
    <source>
        <dbReference type="RefSeq" id="XP_037898414.1"/>
    </source>
</evidence>
<dbReference type="InterPro" id="IPR036860">
    <property type="entry name" value="SH2_dom_sf"/>
</dbReference>
<evidence type="ECO:0000256" key="9">
    <source>
        <dbReference type="PROSITE-ProRule" id="PRU00191"/>
    </source>
</evidence>
<evidence type="ECO:0000256" key="4">
    <source>
        <dbReference type="ARBA" id="ARBA00022737"/>
    </source>
</evidence>
<dbReference type="PRINTS" id="PR00401">
    <property type="entry name" value="SH2DOMAIN"/>
</dbReference>
<feature type="domain" description="SH2" evidence="10">
    <location>
        <begin position="41"/>
        <end position="136"/>
    </location>
</feature>
<dbReference type="KEGG" id="gfs:119643141"/>
<keyword evidence="5" id="KW-0378">Hydrolase</keyword>
<keyword evidence="7 9" id="KW-0727">SH2 domain</keyword>
<dbReference type="GO" id="GO:0000278">
    <property type="term" value="P:mitotic cell cycle"/>
    <property type="evidence" value="ECO:0007669"/>
    <property type="project" value="TreeGrafter"/>
</dbReference>
<evidence type="ECO:0000259" key="10">
    <source>
        <dbReference type="PROSITE" id="PS50001"/>
    </source>
</evidence>
<keyword evidence="11" id="KW-1185">Reference proteome</keyword>
<evidence type="ECO:0000256" key="1">
    <source>
        <dbReference type="ARBA" id="ARBA00004496"/>
    </source>
</evidence>
<dbReference type="InterPro" id="IPR000980">
    <property type="entry name" value="SH2"/>
</dbReference>
<dbReference type="GO" id="GO:0030154">
    <property type="term" value="P:cell differentiation"/>
    <property type="evidence" value="ECO:0007669"/>
    <property type="project" value="TreeGrafter"/>
</dbReference>
<evidence type="ECO:0000256" key="6">
    <source>
        <dbReference type="ARBA" id="ARBA00022912"/>
    </source>
</evidence>
<evidence type="ECO:0000313" key="11">
    <source>
        <dbReference type="Proteomes" id="UP000092443"/>
    </source>
</evidence>
<dbReference type="GO" id="GO:0035556">
    <property type="term" value="P:intracellular signal transduction"/>
    <property type="evidence" value="ECO:0007669"/>
    <property type="project" value="TreeGrafter"/>
</dbReference>